<keyword evidence="2" id="KW-0378">Hydrolase</keyword>
<name>A0ABQ1ZV72_9BACL</name>
<dbReference type="Pfam" id="PF00561">
    <property type="entry name" value="Abhydrolase_1"/>
    <property type="match status" value="1"/>
</dbReference>
<dbReference type="PANTHER" id="PTHR43798:SF33">
    <property type="entry name" value="HYDROLASE, PUTATIVE (AFU_ORTHOLOGUE AFUA_2G14860)-RELATED"/>
    <property type="match status" value="1"/>
</dbReference>
<organism evidence="2 3">
    <name type="scientific">Saccharibacillus endophyticus</name>
    <dbReference type="NCBI Taxonomy" id="2060666"/>
    <lineage>
        <taxon>Bacteria</taxon>
        <taxon>Bacillati</taxon>
        <taxon>Bacillota</taxon>
        <taxon>Bacilli</taxon>
        <taxon>Bacillales</taxon>
        <taxon>Paenibacillaceae</taxon>
        <taxon>Saccharibacillus</taxon>
    </lineage>
</organism>
<sequence>MTSNVSKARKILSVLLKIIAALAILVLLFVATVFAVDRISSASEQKKLQPYGQQVTVDGKQMNVLVQGDGEETIVLLPGYGNAAPGLDFQPLIDTLTPDYRVVVVEPFGYGLSDPTDVERTTENIVNEIHAAVQSLGLDRYILMAHSISGLYSLDYVNRYPREVTAFVGLDSSVPSLSEQKIEASDVAPIRWFRDLGFDRVQLKLSADPYEGLAYDEQTVEQLHRLMRRNMYNDTQLNEVVSMFGNFQAGQQQSFPADLPVLFFLQAHHPAVAEWIPEHEKQIANSEQAEVMLLDANHYLYRSHPQEIAEGVRAFMQELK</sequence>
<accession>A0ABQ1ZV72</accession>
<comment type="caution">
    <text evidence="2">The sequence shown here is derived from an EMBL/GenBank/DDBJ whole genome shotgun (WGS) entry which is preliminary data.</text>
</comment>
<dbReference type="EMBL" id="BMDD01000002">
    <property type="protein sequence ID" value="GGH78064.1"/>
    <property type="molecule type" value="Genomic_DNA"/>
</dbReference>
<protein>
    <submittedName>
        <fullName evidence="2">Alpha/beta hydrolase</fullName>
    </submittedName>
</protein>
<feature type="domain" description="AB hydrolase-1" evidence="1">
    <location>
        <begin position="73"/>
        <end position="187"/>
    </location>
</feature>
<dbReference type="RefSeq" id="WP_229714139.1">
    <property type="nucleotide sequence ID" value="NZ_BMDD01000002.1"/>
</dbReference>
<keyword evidence="3" id="KW-1185">Reference proteome</keyword>
<dbReference type="Gene3D" id="3.40.50.1820">
    <property type="entry name" value="alpha/beta hydrolase"/>
    <property type="match status" value="1"/>
</dbReference>
<dbReference type="Proteomes" id="UP000605427">
    <property type="component" value="Unassembled WGS sequence"/>
</dbReference>
<evidence type="ECO:0000313" key="3">
    <source>
        <dbReference type="Proteomes" id="UP000605427"/>
    </source>
</evidence>
<evidence type="ECO:0000259" key="1">
    <source>
        <dbReference type="Pfam" id="PF00561"/>
    </source>
</evidence>
<dbReference type="InterPro" id="IPR000073">
    <property type="entry name" value="AB_hydrolase_1"/>
</dbReference>
<dbReference type="SUPFAM" id="SSF53474">
    <property type="entry name" value="alpha/beta-Hydrolases"/>
    <property type="match status" value="1"/>
</dbReference>
<reference evidence="3" key="1">
    <citation type="journal article" date="2019" name="Int. J. Syst. Evol. Microbiol.">
        <title>The Global Catalogue of Microorganisms (GCM) 10K type strain sequencing project: providing services to taxonomists for standard genome sequencing and annotation.</title>
        <authorList>
            <consortium name="The Broad Institute Genomics Platform"/>
            <consortium name="The Broad Institute Genome Sequencing Center for Infectious Disease"/>
            <person name="Wu L."/>
            <person name="Ma J."/>
        </authorList>
    </citation>
    <scope>NUCLEOTIDE SEQUENCE [LARGE SCALE GENOMIC DNA]</scope>
    <source>
        <strain evidence="3">CCM 8702</strain>
    </source>
</reference>
<evidence type="ECO:0000313" key="2">
    <source>
        <dbReference type="EMBL" id="GGH78064.1"/>
    </source>
</evidence>
<dbReference type="GO" id="GO:0016787">
    <property type="term" value="F:hydrolase activity"/>
    <property type="evidence" value="ECO:0007669"/>
    <property type="project" value="UniProtKB-KW"/>
</dbReference>
<dbReference type="PANTHER" id="PTHR43798">
    <property type="entry name" value="MONOACYLGLYCEROL LIPASE"/>
    <property type="match status" value="1"/>
</dbReference>
<proteinExistence type="predicted"/>
<dbReference type="InterPro" id="IPR029058">
    <property type="entry name" value="AB_hydrolase_fold"/>
</dbReference>
<dbReference type="InterPro" id="IPR050266">
    <property type="entry name" value="AB_hydrolase_sf"/>
</dbReference>
<gene>
    <name evidence="2" type="ORF">GCM10007362_22760</name>
</gene>